<gene>
    <name evidence="4" type="ORF">METZ01_LOCUS305357</name>
</gene>
<dbReference type="EMBL" id="UINC01095989">
    <property type="protein sequence ID" value="SVC52503.1"/>
    <property type="molecule type" value="Genomic_DNA"/>
</dbReference>
<dbReference type="PANTHER" id="PTHR10434:SF11">
    <property type="entry name" value="1-ACYL-SN-GLYCEROL-3-PHOSPHATE ACYLTRANSFERASE"/>
    <property type="match status" value="1"/>
</dbReference>
<keyword evidence="1" id="KW-0808">Transferase</keyword>
<dbReference type="SMART" id="SM00563">
    <property type="entry name" value="PlsC"/>
    <property type="match status" value="1"/>
</dbReference>
<evidence type="ECO:0000313" key="4">
    <source>
        <dbReference type="EMBL" id="SVC52503.1"/>
    </source>
</evidence>
<evidence type="ECO:0000259" key="3">
    <source>
        <dbReference type="SMART" id="SM00563"/>
    </source>
</evidence>
<keyword evidence="2" id="KW-0012">Acyltransferase</keyword>
<organism evidence="4">
    <name type="scientific">marine metagenome</name>
    <dbReference type="NCBI Taxonomy" id="408172"/>
    <lineage>
        <taxon>unclassified sequences</taxon>
        <taxon>metagenomes</taxon>
        <taxon>ecological metagenomes</taxon>
    </lineage>
</organism>
<dbReference type="PANTHER" id="PTHR10434">
    <property type="entry name" value="1-ACYL-SN-GLYCEROL-3-PHOSPHATE ACYLTRANSFERASE"/>
    <property type="match status" value="1"/>
</dbReference>
<reference evidence="4" key="1">
    <citation type="submission" date="2018-05" db="EMBL/GenBank/DDBJ databases">
        <authorList>
            <person name="Lanie J.A."/>
            <person name="Ng W.-L."/>
            <person name="Kazmierczak K.M."/>
            <person name="Andrzejewski T.M."/>
            <person name="Davidsen T.M."/>
            <person name="Wayne K.J."/>
            <person name="Tettelin H."/>
            <person name="Glass J.I."/>
            <person name="Rusch D."/>
            <person name="Podicherti R."/>
            <person name="Tsui H.-C.T."/>
            <person name="Winkler M.E."/>
        </authorList>
    </citation>
    <scope>NUCLEOTIDE SEQUENCE</scope>
</reference>
<dbReference type="CDD" id="cd07989">
    <property type="entry name" value="LPLAT_AGPAT-like"/>
    <property type="match status" value="1"/>
</dbReference>
<feature type="non-terminal residue" evidence="4">
    <location>
        <position position="1"/>
    </location>
</feature>
<dbReference type="AlphaFoldDB" id="A0A382MU35"/>
<dbReference type="GO" id="GO:0003841">
    <property type="term" value="F:1-acylglycerol-3-phosphate O-acyltransferase activity"/>
    <property type="evidence" value="ECO:0007669"/>
    <property type="project" value="TreeGrafter"/>
</dbReference>
<evidence type="ECO:0000256" key="1">
    <source>
        <dbReference type="ARBA" id="ARBA00022679"/>
    </source>
</evidence>
<dbReference type="InterPro" id="IPR002123">
    <property type="entry name" value="Plipid/glycerol_acylTrfase"/>
</dbReference>
<accession>A0A382MU35</accession>
<dbReference type="Pfam" id="PF01553">
    <property type="entry name" value="Acyltransferase"/>
    <property type="match status" value="1"/>
</dbReference>
<dbReference type="GO" id="GO:0006654">
    <property type="term" value="P:phosphatidic acid biosynthetic process"/>
    <property type="evidence" value="ECO:0007669"/>
    <property type="project" value="TreeGrafter"/>
</dbReference>
<proteinExistence type="predicted"/>
<dbReference type="SUPFAM" id="SSF69593">
    <property type="entry name" value="Glycerol-3-phosphate (1)-acyltransferase"/>
    <property type="match status" value="1"/>
</dbReference>
<feature type="non-terminal residue" evidence="4">
    <location>
        <position position="130"/>
    </location>
</feature>
<protein>
    <recommendedName>
        <fullName evidence="3">Phospholipid/glycerol acyltransferase domain-containing protein</fullName>
    </recommendedName>
</protein>
<sequence>VTGRESVPPFGPVILIANHLSNNDPPVLVSTMSRRLNFIAKQELFGNPFSRFLLREFGVHPFDRSGRSVDIIKLALRLLAQDHTVVLFPEGSRSPDHSMQKGLPGAAYIATKSQATILPVGIVGTEKFSS</sequence>
<name>A0A382MU35_9ZZZZ</name>
<evidence type="ECO:0000256" key="2">
    <source>
        <dbReference type="ARBA" id="ARBA00023315"/>
    </source>
</evidence>
<feature type="domain" description="Phospholipid/glycerol acyltransferase" evidence="3">
    <location>
        <begin position="13"/>
        <end position="125"/>
    </location>
</feature>